<dbReference type="CDD" id="cd17546">
    <property type="entry name" value="REC_hyHK_CKI1_RcsC-like"/>
    <property type="match status" value="1"/>
</dbReference>
<dbReference type="InterPro" id="IPR011006">
    <property type="entry name" value="CheY-like_superfamily"/>
</dbReference>
<evidence type="ECO:0000256" key="2">
    <source>
        <dbReference type="ARBA" id="ARBA00004651"/>
    </source>
</evidence>
<dbReference type="InterPro" id="IPR001789">
    <property type="entry name" value="Sig_transdc_resp-reg_receiver"/>
</dbReference>
<evidence type="ECO:0000313" key="18">
    <source>
        <dbReference type="EMBL" id="MFG6111345.1"/>
    </source>
</evidence>
<dbReference type="GO" id="GO:0005524">
    <property type="term" value="F:ATP binding"/>
    <property type="evidence" value="ECO:0007669"/>
    <property type="project" value="UniProtKB-KW"/>
</dbReference>
<comment type="subcellular location">
    <subcellularLocation>
        <location evidence="2">Cell membrane</location>
        <topology evidence="2">Multi-pass membrane protein</topology>
    </subcellularLocation>
</comment>
<dbReference type="SUPFAM" id="SSF55874">
    <property type="entry name" value="ATPase domain of HSP90 chaperone/DNA topoisomerase II/histidine kinase"/>
    <property type="match status" value="1"/>
</dbReference>
<evidence type="ECO:0000259" key="17">
    <source>
        <dbReference type="PROSITE" id="PS50894"/>
    </source>
</evidence>
<comment type="catalytic activity">
    <reaction evidence="1">
        <text>ATP + protein L-histidine = ADP + protein N-phospho-L-histidine.</text>
        <dbReference type="EC" id="2.7.13.3"/>
    </reaction>
</comment>
<dbReference type="Pfam" id="PF01627">
    <property type="entry name" value="Hpt"/>
    <property type="match status" value="1"/>
</dbReference>
<dbReference type="InterPro" id="IPR036641">
    <property type="entry name" value="HPT_dom_sf"/>
</dbReference>
<evidence type="ECO:0000313" key="19">
    <source>
        <dbReference type="Proteomes" id="UP001605261"/>
    </source>
</evidence>
<feature type="modified residue" description="4-aspartylphosphate" evidence="13">
    <location>
        <position position="885"/>
    </location>
</feature>
<dbReference type="PROSITE" id="PS50110">
    <property type="entry name" value="RESPONSE_REGULATORY"/>
    <property type="match status" value="1"/>
</dbReference>
<dbReference type="InterPro" id="IPR003594">
    <property type="entry name" value="HATPase_dom"/>
</dbReference>
<feature type="modified residue" description="Phosphohistidine" evidence="12">
    <location>
        <position position="1009"/>
    </location>
</feature>
<dbReference type="InterPro" id="IPR035965">
    <property type="entry name" value="PAS-like_dom_sf"/>
</dbReference>
<dbReference type="InterPro" id="IPR003661">
    <property type="entry name" value="HisK_dim/P_dom"/>
</dbReference>
<evidence type="ECO:0000256" key="9">
    <source>
        <dbReference type="ARBA" id="ARBA00022989"/>
    </source>
</evidence>
<dbReference type="EMBL" id="JBHGCJ010000019">
    <property type="protein sequence ID" value="MFG6111345.1"/>
    <property type="molecule type" value="Genomic_DNA"/>
</dbReference>
<feature type="domain" description="Histidine kinase" evidence="15">
    <location>
        <begin position="485"/>
        <end position="705"/>
    </location>
</feature>
<dbReference type="Pfam" id="PF00512">
    <property type="entry name" value="HisKA"/>
    <property type="match status" value="1"/>
</dbReference>
<dbReference type="InterPro" id="IPR004358">
    <property type="entry name" value="Sig_transdc_His_kin-like_C"/>
</dbReference>
<evidence type="ECO:0000256" key="1">
    <source>
        <dbReference type="ARBA" id="ARBA00000085"/>
    </source>
</evidence>
<feature type="transmembrane region" description="Helical" evidence="14">
    <location>
        <begin position="20"/>
        <end position="43"/>
    </location>
</feature>
<dbReference type="SMART" id="SM00448">
    <property type="entry name" value="REC"/>
    <property type="match status" value="1"/>
</dbReference>
<dbReference type="RefSeq" id="WP_394164644.1">
    <property type="nucleotide sequence ID" value="NZ_JBHGCJ010000019.1"/>
</dbReference>
<evidence type="ECO:0000256" key="6">
    <source>
        <dbReference type="ARBA" id="ARBA00022692"/>
    </source>
</evidence>
<keyword evidence="4" id="KW-1003">Cell membrane</keyword>
<dbReference type="PROSITE" id="PS50109">
    <property type="entry name" value="HIS_KIN"/>
    <property type="match status" value="1"/>
</dbReference>
<evidence type="ECO:0000256" key="13">
    <source>
        <dbReference type="PROSITE-ProRule" id="PRU00169"/>
    </source>
</evidence>
<evidence type="ECO:0000256" key="11">
    <source>
        <dbReference type="ARBA" id="ARBA00023136"/>
    </source>
</evidence>
<evidence type="ECO:0000256" key="4">
    <source>
        <dbReference type="ARBA" id="ARBA00022475"/>
    </source>
</evidence>
<evidence type="ECO:0000256" key="14">
    <source>
        <dbReference type="SAM" id="Phobius"/>
    </source>
</evidence>
<evidence type="ECO:0000256" key="5">
    <source>
        <dbReference type="ARBA" id="ARBA00022553"/>
    </source>
</evidence>
<evidence type="ECO:0000256" key="10">
    <source>
        <dbReference type="ARBA" id="ARBA00023012"/>
    </source>
</evidence>
<dbReference type="SMART" id="SM00387">
    <property type="entry name" value="HATPase_c"/>
    <property type="match status" value="1"/>
</dbReference>
<dbReference type="Proteomes" id="UP001605261">
    <property type="component" value="Unassembled WGS sequence"/>
</dbReference>
<evidence type="ECO:0000256" key="7">
    <source>
        <dbReference type="ARBA" id="ARBA00022741"/>
    </source>
</evidence>
<sequence>MPEAAPIRQLARRSLRVHALLIGVIVLATIQAGLVLSTTLQLLREEQDKIEFHFRRLDGALQEQERFMRRWRAHDHERAALPGGPPGTVHGQPLSGSVEAANPARAYIPFSVLHDQTPPPPTASALGGRFSGFYGAFWAESLYPSPRCLLVSGEGTAGLLVPLTVDDIDPVRPASASMQALLHYIHAVAASVSLQRGDVRWFQRDPGDGNNRLLSIAQAPQDIGAWGDTDARAMPAIACLLDLTRLDDRRQLLGETIYDQLSIIDPNGRPVHGPHLEGSGAQRSFTRDGVVYRMRTSDGWQAVYQVRWARLLSHPRGPLIGSVIAALLLALGGVLVLRSYRRSVLVPLRENHERLLESEAFSRTVLDAAPIGLCLLRQRDGQVILENALARNWLGESPDAPGWHGGWRDDAWADAETQRPATRPYTTPDGRHLLVTVTAARYRREPVMLCLFIDLTAQHDAERVLQQARVAADQANRAKSLFLATMSHEIRTPLYGVLGTLELLGLTPLDSRQQEYVGTIQRSSSTLMQLISDILDVSKAEAGQLVLEPVAFCPAGLTEEVLRSYAGSATRKRLQLYACIDGNVPALVIGDAARIRQVLNNLISNAIKFTDAGRIVVRLRAVDATGALPRLSWQVADTGIGIQQEHQARLFEPFYQANPGTDAMRGTGLGLAISAHLVELMGGELRVVSDSGLGSSFSFDLPLDESPALAEQRPGFDGHDVVYVRSPSRELADNLCERLRQRGAAAQVYHSESAQNFSMHTPLLDVLLDEHDPGWSGPHVVARTDGGDHPERIDGRWEVSMHNLDAMVDALLMAMGGDAPRQAPTAAPQFRRLGLHVLVAEDNPINQMILREQLEQLGCHAVVASDGDEALGYWAQRRFDAVLTDVNMPHIDGYALTRLLRADGVRVPIIGATANAAPEERERCRSAGMDSCLVKPISLQALYRQLSGLAGPIAPIAVDLSPPRDVPVDTLVVSEHLRALFLTTMRNDLQGLSAAVERNQANEVRQMLHRIRGALVMVSAQRLVDVAQVIEDRIAAGATVTACSAAAEAFLVELERALVRLERSPPEATDVP</sequence>
<evidence type="ECO:0000256" key="12">
    <source>
        <dbReference type="PROSITE-ProRule" id="PRU00110"/>
    </source>
</evidence>
<dbReference type="SMART" id="SM00388">
    <property type="entry name" value="HisKA"/>
    <property type="match status" value="1"/>
</dbReference>
<dbReference type="PANTHER" id="PTHR45339">
    <property type="entry name" value="HYBRID SIGNAL TRANSDUCTION HISTIDINE KINASE J"/>
    <property type="match status" value="1"/>
</dbReference>
<keyword evidence="9 14" id="KW-1133">Transmembrane helix</keyword>
<dbReference type="CDD" id="cd16922">
    <property type="entry name" value="HATPase_EvgS-ArcB-TorS-like"/>
    <property type="match status" value="1"/>
</dbReference>
<organism evidence="18 19">
    <name type="scientific">Stenotrophomonas nematodicola</name>
    <dbReference type="NCBI Taxonomy" id="2656746"/>
    <lineage>
        <taxon>Bacteria</taxon>
        <taxon>Pseudomonadati</taxon>
        <taxon>Pseudomonadota</taxon>
        <taxon>Gammaproteobacteria</taxon>
        <taxon>Lysobacterales</taxon>
        <taxon>Lysobacteraceae</taxon>
        <taxon>Stenotrophomonas</taxon>
    </lineage>
</organism>
<keyword evidence="7" id="KW-0547">Nucleotide-binding</keyword>
<comment type="caution">
    <text evidence="18">The sequence shown here is derived from an EMBL/GenBank/DDBJ whole genome shotgun (WGS) entry which is preliminary data.</text>
</comment>
<keyword evidence="19" id="KW-1185">Reference proteome</keyword>
<keyword evidence="10" id="KW-0902">Two-component regulatory system</keyword>
<keyword evidence="8 18" id="KW-0067">ATP-binding</keyword>
<dbReference type="InterPro" id="IPR005467">
    <property type="entry name" value="His_kinase_dom"/>
</dbReference>
<dbReference type="PANTHER" id="PTHR45339:SF1">
    <property type="entry name" value="HYBRID SIGNAL TRANSDUCTION HISTIDINE KINASE J"/>
    <property type="match status" value="1"/>
</dbReference>
<dbReference type="EC" id="2.7.13.3" evidence="3"/>
<feature type="domain" description="HPt" evidence="17">
    <location>
        <begin position="970"/>
        <end position="1069"/>
    </location>
</feature>
<dbReference type="PRINTS" id="PR00344">
    <property type="entry name" value="BCTRLSENSOR"/>
</dbReference>
<dbReference type="Gene3D" id="3.30.450.20">
    <property type="entry name" value="PAS domain"/>
    <property type="match status" value="1"/>
</dbReference>
<dbReference type="Pfam" id="PF02518">
    <property type="entry name" value="HATPase_c"/>
    <property type="match status" value="1"/>
</dbReference>
<feature type="domain" description="Response regulatory" evidence="16">
    <location>
        <begin position="836"/>
        <end position="950"/>
    </location>
</feature>
<dbReference type="InterPro" id="IPR036890">
    <property type="entry name" value="HATPase_C_sf"/>
</dbReference>
<dbReference type="CDD" id="cd00082">
    <property type="entry name" value="HisKA"/>
    <property type="match status" value="1"/>
</dbReference>
<evidence type="ECO:0000256" key="8">
    <source>
        <dbReference type="ARBA" id="ARBA00022840"/>
    </source>
</evidence>
<dbReference type="Gene3D" id="1.20.120.160">
    <property type="entry name" value="HPT domain"/>
    <property type="match status" value="1"/>
</dbReference>
<dbReference type="SUPFAM" id="SSF52172">
    <property type="entry name" value="CheY-like"/>
    <property type="match status" value="1"/>
</dbReference>
<evidence type="ECO:0000256" key="3">
    <source>
        <dbReference type="ARBA" id="ARBA00012438"/>
    </source>
</evidence>
<dbReference type="Gene3D" id="1.10.287.130">
    <property type="match status" value="1"/>
</dbReference>
<dbReference type="Gene3D" id="3.30.565.10">
    <property type="entry name" value="Histidine kinase-like ATPase, C-terminal domain"/>
    <property type="match status" value="1"/>
</dbReference>
<accession>A0ABW7D2B0</accession>
<keyword evidence="6 14" id="KW-0812">Transmembrane</keyword>
<dbReference type="Pfam" id="PF00072">
    <property type="entry name" value="Response_reg"/>
    <property type="match status" value="1"/>
</dbReference>
<proteinExistence type="predicted"/>
<protein>
    <recommendedName>
        <fullName evidence="3">histidine kinase</fullName>
        <ecNumber evidence="3">2.7.13.3</ecNumber>
    </recommendedName>
</protein>
<evidence type="ECO:0000259" key="15">
    <source>
        <dbReference type="PROSITE" id="PS50109"/>
    </source>
</evidence>
<dbReference type="SUPFAM" id="SSF47226">
    <property type="entry name" value="Histidine-containing phosphotransfer domain, HPT domain"/>
    <property type="match status" value="1"/>
</dbReference>
<name>A0ABW7D2B0_9GAMM</name>
<dbReference type="Gene3D" id="3.40.50.2300">
    <property type="match status" value="1"/>
</dbReference>
<reference evidence="18 19" key="1">
    <citation type="submission" date="2024-09" db="EMBL/GenBank/DDBJ databases">
        <authorList>
            <consortium name="All-Russian atlas of soil microorganisms"/>
            <consortium name="as a basis for the search for new antimicrobial producers and enzymes with unique properties"/>
            <person name="Sokolova E.A."/>
            <person name="Voronina E.N."/>
        </authorList>
    </citation>
    <scope>NUCLEOTIDE SEQUENCE [LARGE SCALE GENOMIC DNA]</scope>
    <source>
        <strain evidence="18 19">AF-22b-331.1</strain>
    </source>
</reference>
<keyword evidence="11 14" id="KW-0472">Membrane</keyword>
<dbReference type="InterPro" id="IPR036097">
    <property type="entry name" value="HisK_dim/P_sf"/>
</dbReference>
<evidence type="ECO:0000259" key="16">
    <source>
        <dbReference type="PROSITE" id="PS50110"/>
    </source>
</evidence>
<dbReference type="SUPFAM" id="SSF55785">
    <property type="entry name" value="PYP-like sensor domain (PAS domain)"/>
    <property type="match status" value="1"/>
</dbReference>
<dbReference type="SUPFAM" id="SSF47384">
    <property type="entry name" value="Homodimeric domain of signal transducing histidine kinase"/>
    <property type="match status" value="1"/>
</dbReference>
<dbReference type="PROSITE" id="PS50894">
    <property type="entry name" value="HPT"/>
    <property type="match status" value="1"/>
</dbReference>
<dbReference type="InterPro" id="IPR008207">
    <property type="entry name" value="Sig_transdc_His_kin_Hpt_dom"/>
</dbReference>
<gene>
    <name evidence="18" type="ORF">ACEU0G_001237</name>
</gene>
<keyword evidence="5 13" id="KW-0597">Phosphoprotein</keyword>